<evidence type="ECO:0000256" key="1">
    <source>
        <dbReference type="SAM" id="SignalP"/>
    </source>
</evidence>
<dbReference type="PROSITE" id="PS51257">
    <property type="entry name" value="PROKAR_LIPOPROTEIN"/>
    <property type="match status" value="1"/>
</dbReference>
<keyword evidence="1" id="KW-0732">Signal</keyword>
<dbReference type="Gene3D" id="3.10.450.50">
    <property type="match status" value="1"/>
</dbReference>
<dbReference type="InterPro" id="IPR032710">
    <property type="entry name" value="NTF2-like_dom_sf"/>
</dbReference>
<keyword evidence="4" id="KW-1185">Reference proteome</keyword>
<evidence type="ECO:0000313" key="4">
    <source>
        <dbReference type="Proteomes" id="UP000251889"/>
    </source>
</evidence>
<evidence type="ECO:0000259" key="2">
    <source>
        <dbReference type="Pfam" id="PF13474"/>
    </source>
</evidence>
<feature type="signal peptide" evidence="1">
    <location>
        <begin position="1"/>
        <end position="25"/>
    </location>
</feature>
<dbReference type="RefSeq" id="WP_112749290.1">
    <property type="nucleotide sequence ID" value="NZ_QMFY01000016.1"/>
</dbReference>
<dbReference type="Proteomes" id="UP000251889">
    <property type="component" value="Unassembled WGS sequence"/>
</dbReference>
<protein>
    <recommendedName>
        <fullName evidence="2">SnoaL-like domain-containing protein</fullName>
    </recommendedName>
</protein>
<name>A0A364XWM6_9BACT</name>
<dbReference type="InterPro" id="IPR037401">
    <property type="entry name" value="SnoaL-like"/>
</dbReference>
<dbReference type="Pfam" id="PF13474">
    <property type="entry name" value="SnoaL_3"/>
    <property type="match status" value="1"/>
</dbReference>
<feature type="chain" id="PRO_5016785962" description="SnoaL-like domain-containing protein" evidence="1">
    <location>
        <begin position="26"/>
        <end position="167"/>
    </location>
</feature>
<accession>A0A364XWM6</accession>
<organism evidence="3 4">
    <name type="scientific">Pseudochryseolinea flava</name>
    <dbReference type="NCBI Taxonomy" id="2059302"/>
    <lineage>
        <taxon>Bacteria</taxon>
        <taxon>Pseudomonadati</taxon>
        <taxon>Bacteroidota</taxon>
        <taxon>Cytophagia</taxon>
        <taxon>Cytophagales</taxon>
        <taxon>Fulvivirgaceae</taxon>
        <taxon>Pseudochryseolinea</taxon>
    </lineage>
</organism>
<dbReference type="SUPFAM" id="SSF54427">
    <property type="entry name" value="NTF2-like"/>
    <property type="match status" value="1"/>
</dbReference>
<dbReference type="EMBL" id="QMFY01000016">
    <property type="protein sequence ID" value="RAV98614.1"/>
    <property type="molecule type" value="Genomic_DNA"/>
</dbReference>
<feature type="domain" description="SnoaL-like" evidence="2">
    <location>
        <begin position="35"/>
        <end position="147"/>
    </location>
</feature>
<sequence length="167" mass="18910">MKSLPIILVATCLILASCASSSSVAIDRATHEKDINLLIDSWHRAAAEAKGDVFFAAMAEDAVYIGTDASERWTKEQFYSFAKPYFDKGKAWDFKPYDRDLHVTSQGDCAWFSELLTTWMGVCRGSGVLRKTPNGWKIEQYHLSVTVPNDIIRDFISLVDSYNMRKR</sequence>
<evidence type="ECO:0000313" key="3">
    <source>
        <dbReference type="EMBL" id="RAV98614.1"/>
    </source>
</evidence>
<comment type="caution">
    <text evidence="3">The sequence shown here is derived from an EMBL/GenBank/DDBJ whole genome shotgun (WGS) entry which is preliminary data.</text>
</comment>
<reference evidence="3 4" key="1">
    <citation type="submission" date="2018-06" db="EMBL/GenBank/DDBJ databases">
        <title>Chryseolinea flavus sp. nov., a member of the phylum Bacteroidetes isolated from soil.</title>
        <authorList>
            <person name="Li Y."/>
            <person name="Wang J."/>
        </authorList>
    </citation>
    <scope>NUCLEOTIDE SEQUENCE [LARGE SCALE GENOMIC DNA]</scope>
    <source>
        <strain evidence="3 4">SDU1-6</strain>
    </source>
</reference>
<dbReference type="OrthoDB" id="271716at2"/>
<dbReference type="AlphaFoldDB" id="A0A364XWM6"/>
<proteinExistence type="predicted"/>
<gene>
    <name evidence="3" type="ORF">DQQ10_23045</name>
</gene>